<evidence type="ECO:0000313" key="4">
    <source>
        <dbReference type="EMBL" id="MEJ2866175.1"/>
    </source>
</evidence>
<dbReference type="InterPro" id="IPR003658">
    <property type="entry name" value="Anti-sigma_ant"/>
</dbReference>
<dbReference type="CDD" id="cd07043">
    <property type="entry name" value="STAS_anti-anti-sigma_factors"/>
    <property type="match status" value="1"/>
</dbReference>
<dbReference type="PANTHER" id="PTHR33495">
    <property type="entry name" value="ANTI-SIGMA FACTOR ANTAGONIST TM_1081-RELATED-RELATED"/>
    <property type="match status" value="1"/>
</dbReference>
<sequence>MIAAAPEFGVRIEKEQGPDGGSRVLVVVSGDVDYTHVSELESAVEHEIDRATGPLDLVVDLTDVPYCDSCGMRVLLGASQRVEGAGGTFGLRGVHGQPSRALRLTGLDRVLGA</sequence>
<dbReference type="Proteomes" id="UP001385809">
    <property type="component" value="Unassembled WGS sequence"/>
</dbReference>
<dbReference type="PROSITE" id="PS50801">
    <property type="entry name" value="STAS"/>
    <property type="match status" value="1"/>
</dbReference>
<evidence type="ECO:0000256" key="2">
    <source>
        <dbReference type="RuleBase" id="RU003749"/>
    </source>
</evidence>
<evidence type="ECO:0000259" key="3">
    <source>
        <dbReference type="PROSITE" id="PS50801"/>
    </source>
</evidence>
<feature type="domain" description="STAS" evidence="3">
    <location>
        <begin position="24"/>
        <end position="113"/>
    </location>
</feature>
<dbReference type="InterPro" id="IPR036513">
    <property type="entry name" value="STAS_dom_sf"/>
</dbReference>
<reference evidence="4 5" key="1">
    <citation type="submission" date="2024-03" db="EMBL/GenBank/DDBJ databases">
        <title>Actinomycetospora sp. OC33-EN08, a novel actinomycete isolated from wild orchid (Aerides multiflora).</title>
        <authorList>
            <person name="Suriyachadkun C."/>
        </authorList>
    </citation>
    <scope>NUCLEOTIDE SEQUENCE [LARGE SCALE GENOMIC DNA]</scope>
    <source>
        <strain evidence="4 5">OC33-EN08</strain>
    </source>
</reference>
<dbReference type="InterPro" id="IPR002645">
    <property type="entry name" value="STAS_dom"/>
</dbReference>
<comment type="similarity">
    <text evidence="1 2">Belongs to the anti-sigma-factor antagonist family.</text>
</comment>
<dbReference type="EMBL" id="JBBEGN010000001">
    <property type="protein sequence ID" value="MEJ2866175.1"/>
    <property type="molecule type" value="Genomic_DNA"/>
</dbReference>
<proteinExistence type="inferred from homology"/>
<organism evidence="4 5">
    <name type="scientific">Actinomycetospora aurantiaca</name>
    <dbReference type="NCBI Taxonomy" id="3129233"/>
    <lineage>
        <taxon>Bacteria</taxon>
        <taxon>Bacillati</taxon>
        <taxon>Actinomycetota</taxon>
        <taxon>Actinomycetes</taxon>
        <taxon>Pseudonocardiales</taxon>
        <taxon>Pseudonocardiaceae</taxon>
        <taxon>Actinomycetospora</taxon>
    </lineage>
</organism>
<dbReference type="InterPro" id="IPR058548">
    <property type="entry name" value="MlaB-like_STAS"/>
</dbReference>
<dbReference type="Gene3D" id="3.30.750.24">
    <property type="entry name" value="STAS domain"/>
    <property type="match status" value="1"/>
</dbReference>
<evidence type="ECO:0000256" key="1">
    <source>
        <dbReference type="ARBA" id="ARBA00009013"/>
    </source>
</evidence>
<dbReference type="PANTHER" id="PTHR33495:SF2">
    <property type="entry name" value="ANTI-SIGMA FACTOR ANTAGONIST TM_1081-RELATED"/>
    <property type="match status" value="1"/>
</dbReference>
<evidence type="ECO:0000313" key="5">
    <source>
        <dbReference type="Proteomes" id="UP001385809"/>
    </source>
</evidence>
<keyword evidence="5" id="KW-1185">Reference proteome</keyword>
<name>A0ABU8MHP8_9PSEU</name>
<comment type="caution">
    <text evidence="4">The sequence shown here is derived from an EMBL/GenBank/DDBJ whole genome shotgun (WGS) entry which is preliminary data.</text>
</comment>
<dbReference type="NCBIfam" id="TIGR00377">
    <property type="entry name" value="ant_ant_sig"/>
    <property type="match status" value="1"/>
</dbReference>
<dbReference type="Pfam" id="PF13466">
    <property type="entry name" value="STAS_2"/>
    <property type="match status" value="1"/>
</dbReference>
<accession>A0ABU8MHP8</accession>
<gene>
    <name evidence="4" type="ORF">WCD74_00270</name>
</gene>
<protein>
    <recommendedName>
        <fullName evidence="2">Anti-sigma factor antagonist</fullName>
    </recommendedName>
</protein>
<dbReference type="SUPFAM" id="SSF52091">
    <property type="entry name" value="SpoIIaa-like"/>
    <property type="match status" value="1"/>
</dbReference>
<dbReference type="RefSeq" id="WP_337692803.1">
    <property type="nucleotide sequence ID" value="NZ_JBBEGN010000001.1"/>
</dbReference>